<proteinExistence type="predicted"/>
<feature type="domain" description="DUF2963" evidence="1">
    <location>
        <begin position="16"/>
        <end position="65"/>
    </location>
</feature>
<sequence length="130" mass="15390">MDIETGGLIRQNEYRYRNDGTIENISEVDTNTNQVVKVTYYWQNGTTIDYVVEIVKGTNIKRETYYQDNGEKINYINELDIETGGLIRQNEYRYRNDGTIEAILEFKNYSFINKLVKETRAPKRPKYRAI</sequence>
<keyword evidence="3" id="KW-1185">Reference proteome</keyword>
<dbReference type="Proteomes" id="UP000283896">
    <property type="component" value="Unassembled WGS sequence"/>
</dbReference>
<feature type="domain" description="DUF2963" evidence="1">
    <location>
        <begin position="66"/>
        <end position="108"/>
    </location>
</feature>
<dbReference type="EMBL" id="MPBG01000002">
    <property type="protein sequence ID" value="RMI88912.1"/>
    <property type="molecule type" value="Genomic_DNA"/>
</dbReference>
<evidence type="ECO:0000313" key="2">
    <source>
        <dbReference type="EMBL" id="RMI88912.1"/>
    </source>
</evidence>
<dbReference type="Pfam" id="PF11178">
    <property type="entry name" value="DUF2963"/>
    <property type="match status" value="2"/>
</dbReference>
<dbReference type="InterPro" id="IPR021348">
    <property type="entry name" value="DUF2963"/>
</dbReference>
<comment type="caution">
    <text evidence="2">The sequence shown here is derived from an EMBL/GenBank/DDBJ whole genome shotgun (WGS) entry which is preliminary data.</text>
</comment>
<protein>
    <recommendedName>
        <fullName evidence="1">DUF2963 domain-containing protein</fullName>
    </recommendedName>
</protein>
<dbReference type="AlphaFoldDB" id="A0A421NY49"/>
<gene>
    <name evidence="2" type="ORF">PSSA1_v1c1170</name>
</gene>
<reference evidence="3" key="1">
    <citation type="submission" date="2016-11" db="EMBL/GenBank/DDBJ databases">
        <title>Genome sequence of Candidatus Phytoplasma solani strain SA-1.</title>
        <authorList>
            <person name="Haryono M."/>
            <person name="Samarzija I."/>
            <person name="Seruga Music M."/>
            <person name="Hogenhout S."/>
            <person name="Kuo C.-H."/>
        </authorList>
    </citation>
    <scope>NUCLEOTIDE SEQUENCE [LARGE SCALE GENOMIC DNA]</scope>
    <source>
        <strain evidence="3">SA-1</strain>
    </source>
</reference>
<accession>A0A421NY49</accession>
<evidence type="ECO:0000259" key="1">
    <source>
        <dbReference type="Pfam" id="PF11178"/>
    </source>
</evidence>
<organism evidence="2 3">
    <name type="scientific">Candidatus Phytoplasma solani</name>
    <dbReference type="NCBI Taxonomy" id="69896"/>
    <lineage>
        <taxon>Bacteria</taxon>
        <taxon>Bacillati</taxon>
        <taxon>Mycoplasmatota</taxon>
        <taxon>Mollicutes</taxon>
        <taxon>Acholeplasmatales</taxon>
        <taxon>Acholeplasmataceae</taxon>
        <taxon>Candidatus Phytoplasma</taxon>
        <taxon>16SrXII (Stolbur group)</taxon>
    </lineage>
</organism>
<name>A0A421NY49_9MOLU</name>
<evidence type="ECO:0000313" key="3">
    <source>
        <dbReference type="Proteomes" id="UP000283896"/>
    </source>
</evidence>